<dbReference type="CDD" id="cd06261">
    <property type="entry name" value="TM_PBP2"/>
    <property type="match status" value="1"/>
</dbReference>
<evidence type="ECO:0000256" key="4">
    <source>
        <dbReference type="ARBA" id="ARBA00022692"/>
    </source>
</evidence>
<evidence type="ECO:0000259" key="9">
    <source>
        <dbReference type="PROSITE" id="PS50928"/>
    </source>
</evidence>
<dbReference type="GO" id="GO:0005886">
    <property type="term" value="C:plasma membrane"/>
    <property type="evidence" value="ECO:0007669"/>
    <property type="project" value="UniProtKB-SubCell"/>
</dbReference>
<name>A0A3M9M0E3_9MICO</name>
<keyword evidence="2 7" id="KW-0813">Transport</keyword>
<feature type="transmembrane region" description="Helical" evidence="7">
    <location>
        <begin position="131"/>
        <end position="155"/>
    </location>
</feature>
<dbReference type="OrthoDB" id="9808005at2"/>
<dbReference type="RefSeq" id="WP_123272984.1">
    <property type="nucleotide sequence ID" value="NZ_RJJQ01000025.1"/>
</dbReference>
<feature type="domain" description="ABC transmembrane type-1" evidence="9">
    <location>
        <begin position="79"/>
        <end position="262"/>
    </location>
</feature>
<feature type="compositionally biased region" description="Low complexity" evidence="8">
    <location>
        <begin position="1"/>
        <end position="13"/>
    </location>
</feature>
<dbReference type="InterPro" id="IPR035906">
    <property type="entry name" value="MetI-like_sf"/>
</dbReference>
<comment type="similarity">
    <text evidence="7">Belongs to the binding-protein-dependent transport system permease family.</text>
</comment>
<evidence type="ECO:0000256" key="7">
    <source>
        <dbReference type="RuleBase" id="RU363032"/>
    </source>
</evidence>
<dbReference type="InterPro" id="IPR000515">
    <property type="entry name" value="MetI-like"/>
</dbReference>
<feature type="transmembrane region" description="Helical" evidence="7">
    <location>
        <begin position="23"/>
        <end position="40"/>
    </location>
</feature>
<evidence type="ECO:0000256" key="1">
    <source>
        <dbReference type="ARBA" id="ARBA00004651"/>
    </source>
</evidence>
<evidence type="ECO:0000256" key="6">
    <source>
        <dbReference type="ARBA" id="ARBA00023136"/>
    </source>
</evidence>
<keyword evidence="5 7" id="KW-1133">Transmembrane helix</keyword>
<evidence type="ECO:0000256" key="3">
    <source>
        <dbReference type="ARBA" id="ARBA00022475"/>
    </source>
</evidence>
<evidence type="ECO:0000256" key="8">
    <source>
        <dbReference type="SAM" id="MobiDB-lite"/>
    </source>
</evidence>
<dbReference type="NCBIfam" id="TIGR01097">
    <property type="entry name" value="PhnE"/>
    <property type="match status" value="1"/>
</dbReference>
<dbReference type="Proteomes" id="UP000271678">
    <property type="component" value="Unassembled WGS sequence"/>
</dbReference>
<sequence length="271" mass="28847">MSDVPAQPAQPRAARPPRPRRGATPWVIGIVLAAITVWAARGVQIDIPAIWQNFSNASGTLMQLFQPDYGFFPQTLSAIEETLMMAVIATAIGSLGSVPLAFLASRATNPSRALLAAIRFLNNVIRAVPDLLYAAVFVAVVGTGALSGVLALFFFNIGILVKLVSESLDGLDRGPQEAALAAGGTWFAADRVSMLPSVAPSFASQVLYTFEVNIRASTVIGLVGAGGLGVLIDNVRTFYHYHYLSLIILEILVLVLVVETASSMLRKQLAR</sequence>
<evidence type="ECO:0000313" key="11">
    <source>
        <dbReference type="Proteomes" id="UP000271678"/>
    </source>
</evidence>
<dbReference type="Pfam" id="PF00528">
    <property type="entry name" value="BPD_transp_1"/>
    <property type="match status" value="1"/>
</dbReference>
<gene>
    <name evidence="10" type="primary">phnE</name>
    <name evidence="10" type="ORF">EFY87_18610</name>
</gene>
<evidence type="ECO:0000313" key="10">
    <source>
        <dbReference type="EMBL" id="RNI18068.1"/>
    </source>
</evidence>
<organism evidence="10 11">
    <name type="scientific">Flexivirga caeni</name>
    <dbReference type="NCBI Taxonomy" id="2294115"/>
    <lineage>
        <taxon>Bacteria</taxon>
        <taxon>Bacillati</taxon>
        <taxon>Actinomycetota</taxon>
        <taxon>Actinomycetes</taxon>
        <taxon>Micrococcales</taxon>
        <taxon>Dermacoccaceae</taxon>
        <taxon>Flexivirga</taxon>
    </lineage>
</organism>
<dbReference type="InterPro" id="IPR005769">
    <property type="entry name" value="PhnE/PtxC"/>
</dbReference>
<protein>
    <submittedName>
        <fullName evidence="10">Phosphonate ABC transporter, permease protein PhnE</fullName>
    </submittedName>
</protein>
<keyword evidence="3" id="KW-1003">Cell membrane</keyword>
<evidence type="ECO:0000256" key="2">
    <source>
        <dbReference type="ARBA" id="ARBA00022448"/>
    </source>
</evidence>
<evidence type="ECO:0000256" key="5">
    <source>
        <dbReference type="ARBA" id="ARBA00022989"/>
    </source>
</evidence>
<feature type="transmembrane region" description="Helical" evidence="7">
    <location>
        <begin position="212"/>
        <end position="232"/>
    </location>
</feature>
<dbReference type="Gene3D" id="1.10.3720.10">
    <property type="entry name" value="MetI-like"/>
    <property type="match status" value="1"/>
</dbReference>
<proteinExistence type="inferred from homology"/>
<dbReference type="EMBL" id="RJJQ01000025">
    <property type="protein sequence ID" value="RNI18068.1"/>
    <property type="molecule type" value="Genomic_DNA"/>
</dbReference>
<dbReference type="SUPFAM" id="SSF161098">
    <property type="entry name" value="MetI-like"/>
    <property type="match status" value="1"/>
</dbReference>
<comment type="caution">
    <text evidence="10">The sequence shown here is derived from an EMBL/GenBank/DDBJ whole genome shotgun (WGS) entry which is preliminary data.</text>
</comment>
<keyword evidence="6 7" id="KW-0472">Membrane</keyword>
<dbReference type="PANTHER" id="PTHR30043:SF1">
    <property type="entry name" value="ABC TRANSPORT SYSTEM PERMEASE PROTEIN P69"/>
    <property type="match status" value="1"/>
</dbReference>
<dbReference type="GO" id="GO:0015416">
    <property type="term" value="F:ABC-type phosphonate transporter activity"/>
    <property type="evidence" value="ECO:0007669"/>
    <property type="project" value="InterPro"/>
</dbReference>
<feature type="region of interest" description="Disordered" evidence="8">
    <location>
        <begin position="1"/>
        <end position="20"/>
    </location>
</feature>
<dbReference type="PROSITE" id="PS50928">
    <property type="entry name" value="ABC_TM1"/>
    <property type="match status" value="1"/>
</dbReference>
<keyword evidence="4 7" id="KW-0812">Transmembrane</keyword>
<feature type="transmembrane region" description="Helical" evidence="7">
    <location>
        <begin position="238"/>
        <end position="258"/>
    </location>
</feature>
<dbReference type="AlphaFoldDB" id="A0A3M9M0E3"/>
<dbReference type="PANTHER" id="PTHR30043">
    <property type="entry name" value="PHOSPHONATES TRANSPORT SYSTEM PERMEASE PROTEIN"/>
    <property type="match status" value="1"/>
</dbReference>
<feature type="transmembrane region" description="Helical" evidence="7">
    <location>
        <begin position="83"/>
        <end position="104"/>
    </location>
</feature>
<keyword evidence="11" id="KW-1185">Reference proteome</keyword>
<comment type="subcellular location">
    <subcellularLocation>
        <location evidence="1 7">Cell membrane</location>
        <topology evidence="1 7">Multi-pass membrane protein</topology>
    </subcellularLocation>
</comment>
<reference evidence="10 11" key="1">
    <citation type="submission" date="2018-11" db="EMBL/GenBank/DDBJ databases">
        <title>Draft genome of Simplicispira Flexivirga sp. BO-16.</title>
        <authorList>
            <person name="Im W.T."/>
        </authorList>
    </citation>
    <scope>NUCLEOTIDE SEQUENCE [LARGE SCALE GENOMIC DNA]</scope>
    <source>
        <strain evidence="10 11">BO-16</strain>
    </source>
</reference>
<accession>A0A3M9M0E3</accession>